<dbReference type="SMART" id="SM00342">
    <property type="entry name" value="HTH_ARAC"/>
    <property type="match status" value="1"/>
</dbReference>
<dbReference type="Proteomes" id="UP001589734">
    <property type="component" value="Unassembled WGS sequence"/>
</dbReference>
<dbReference type="PROSITE" id="PS01124">
    <property type="entry name" value="HTH_ARAC_FAMILY_2"/>
    <property type="match status" value="1"/>
</dbReference>
<feature type="domain" description="HTH araC/xylS-type" evidence="3">
    <location>
        <begin position="253"/>
        <end position="352"/>
    </location>
</feature>
<evidence type="ECO:0000313" key="5">
    <source>
        <dbReference type="Proteomes" id="UP001589734"/>
    </source>
</evidence>
<sequence length="360" mass="41962">MTLDNWPKHIQKYLFLLKDGFFQFPYLFNTPEIMLESILKLPITRHFPLKSLITFNTPLCKAKMYYKEFEEGFWLLTFYMTLKENIMALSGYDADKNSDYYLLTFSVFEYQFPLKDGTSLTLLSTCWTISKPGTEISSYFYKEADGKFFSIAMTKDWVKENFSSKKFKDRKTILNFFNGNRGSYTWLDISEKAHKIGADISEILEAETNSEADNLKLKKKSMKLITEFFDNAFVDTRIEDNISLTNLDYLNVSRAERIVLQHLHLPFIGIEHIAKEVNTSPTKLKSNFKAVYGFSMLQYHKEKNLVLAMQLIQKSDFNIQEIAVITGHDSAGRFASSFKKRFGKLPSEVRFSEVENNFFP</sequence>
<dbReference type="InterPro" id="IPR018060">
    <property type="entry name" value="HTH_AraC"/>
</dbReference>
<keyword evidence="5" id="KW-1185">Reference proteome</keyword>
<name>A0ABV6BXM0_9FLAO</name>
<reference evidence="4 5" key="1">
    <citation type="submission" date="2024-09" db="EMBL/GenBank/DDBJ databases">
        <authorList>
            <person name="Sun Q."/>
            <person name="Mori K."/>
        </authorList>
    </citation>
    <scope>NUCLEOTIDE SEQUENCE [LARGE SCALE GENOMIC DNA]</scope>
    <source>
        <strain evidence="4 5">CGMCC 1.12926</strain>
    </source>
</reference>
<evidence type="ECO:0000259" key="3">
    <source>
        <dbReference type="PROSITE" id="PS01124"/>
    </source>
</evidence>
<dbReference type="EMBL" id="JBHLYW010000029">
    <property type="protein sequence ID" value="MFC0080168.1"/>
    <property type="molecule type" value="Genomic_DNA"/>
</dbReference>
<dbReference type="PANTHER" id="PTHR47893:SF1">
    <property type="entry name" value="REGULATORY PROTEIN PCHR"/>
    <property type="match status" value="1"/>
</dbReference>
<dbReference type="Pfam" id="PF12833">
    <property type="entry name" value="HTH_18"/>
    <property type="match status" value="1"/>
</dbReference>
<dbReference type="Gene3D" id="1.10.10.60">
    <property type="entry name" value="Homeodomain-like"/>
    <property type="match status" value="1"/>
</dbReference>
<keyword evidence="1" id="KW-0805">Transcription regulation</keyword>
<evidence type="ECO:0000256" key="1">
    <source>
        <dbReference type="ARBA" id="ARBA00023015"/>
    </source>
</evidence>
<organism evidence="4 5">
    <name type="scientific">Flavobacterium procerum</name>
    <dbReference type="NCBI Taxonomy" id="1455569"/>
    <lineage>
        <taxon>Bacteria</taxon>
        <taxon>Pseudomonadati</taxon>
        <taxon>Bacteroidota</taxon>
        <taxon>Flavobacteriia</taxon>
        <taxon>Flavobacteriales</taxon>
        <taxon>Flavobacteriaceae</taxon>
        <taxon>Flavobacterium</taxon>
    </lineage>
</organism>
<dbReference type="SUPFAM" id="SSF46689">
    <property type="entry name" value="Homeodomain-like"/>
    <property type="match status" value="1"/>
</dbReference>
<gene>
    <name evidence="4" type="ORF">ACFFLS_24195</name>
</gene>
<dbReference type="PANTHER" id="PTHR47893">
    <property type="entry name" value="REGULATORY PROTEIN PCHR"/>
    <property type="match status" value="1"/>
</dbReference>
<evidence type="ECO:0000256" key="2">
    <source>
        <dbReference type="ARBA" id="ARBA00023163"/>
    </source>
</evidence>
<evidence type="ECO:0000313" key="4">
    <source>
        <dbReference type="EMBL" id="MFC0080168.1"/>
    </source>
</evidence>
<dbReference type="InterPro" id="IPR009057">
    <property type="entry name" value="Homeodomain-like_sf"/>
</dbReference>
<keyword evidence="2" id="KW-0804">Transcription</keyword>
<proteinExistence type="predicted"/>
<dbReference type="RefSeq" id="WP_379682843.1">
    <property type="nucleotide sequence ID" value="NZ_JBHLYW010000029.1"/>
</dbReference>
<accession>A0ABV6BXM0</accession>
<comment type="caution">
    <text evidence="4">The sequence shown here is derived from an EMBL/GenBank/DDBJ whole genome shotgun (WGS) entry which is preliminary data.</text>
</comment>
<dbReference type="InterPro" id="IPR053142">
    <property type="entry name" value="PchR_regulatory_protein"/>
</dbReference>
<protein>
    <submittedName>
        <fullName evidence="4">Helix-turn-helix domain-containing protein</fullName>
    </submittedName>
</protein>